<feature type="domain" description="TonB-dependent receptor plug" evidence="13">
    <location>
        <begin position="114"/>
        <end position="219"/>
    </location>
</feature>
<dbReference type="InterPro" id="IPR023996">
    <property type="entry name" value="TonB-dep_OMP_SusC/RagA"/>
</dbReference>
<evidence type="ECO:0000256" key="6">
    <source>
        <dbReference type="ARBA" id="ARBA00023136"/>
    </source>
</evidence>
<dbReference type="InterPro" id="IPR037066">
    <property type="entry name" value="Plug_dom_sf"/>
</dbReference>
<dbReference type="InterPro" id="IPR000531">
    <property type="entry name" value="Beta-barrel_TonB"/>
</dbReference>
<evidence type="ECO:0000313" key="14">
    <source>
        <dbReference type="EMBL" id="QIU93830.1"/>
    </source>
</evidence>
<dbReference type="Pfam" id="PF13715">
    <property type="entry name" value="CarbopepD_reg_2"/>
    <property type="match status" value="1"/>
</dbReference>
<dbReference type="Proteomes" id="UP000501780">
    <property type="component" value="Chromosome"/>
</dbReference>
<dbReference type="Pfam" id="PF00593">
    <property type="entry name" value="TonB_dep_Rec_b-barrel"/>
    <property type="match status" value="1"/>
</dbReference>
<sequence>MKRVILIFCSVLLGQISFAQALRVTGQVTSAEDGFSLPGVTVSVKGTTNEGTITNMDGNYSINVAKGKTLVFTYVGCKKHEVTVQKGGAMNIVLQPDAQMLDEVVAIGYGTMKKSDLTGSVASVKADQLQKTPAAGLDQALQGRAAGVTVNANSGQPGAAAEVRIRGIGTVNNSAPIYVVDGVIVDNITYLSPSDIESTEILKDASATAIYGSRGANGVILVTTKKGGKDGKAVVSLNVYAGIQNRWNKLDLMGSQEFAETLINMNNVKSEMNFYEKNGFNKWLRAYRLGDSEYYPTKLDYSTIETDWQDEVFQKNALVQNYHVSVDGGNEKSSYSISGSYFTQEGTIMGSDYARVTLRANSSHQVKSWLKIGENLSFMSSHGRNAMNNNSSPGASVLSAAIAMAPWDPTHYPDGSVNKNGKDLSGQISAASNFKNVVNPYSMVYTSEPSDKTERWVGDLYLELTPIKGLTFRSDVSLDLTNTRSKLYKSKYEYSSYDKAEKNFISSSMARYSNIGVENTLTYTREIKKHSFSAMVGQTMEEYNYYSIGGAGSSILNPKETNWYLSQATEDQTKASDSASRSRRFSMLGRLHYSYNSRYLITVNFRADASSKFPENLWGYFPSTALAWRISEENWMKDITWLDNLKVRVGWGRIGNDKIGDDSFILKMMNTGPTFVDYVLGREQALANGATILTYVNSGGKWETTEQWNAGVDFGLFNNKLSGTVDLFLRDTKEMLLGVKAPAHVGNRYDATANVGTVRNKGIEISLNHQNRIGQVNYSVAGNVSFINNKLTALNGGEKVYGDRTISDEGLPLYTFWGYQYEGIYRTDQEALDHLYSYKDEPNSISYHAGDARYKDLNGDGKIDNDDKTDLGNPFPWLTYGLNLGADWKGIDLQLFFQGVYGNKIFNAVRLRTEGTGNEATLSTTMHNVWSKSNPEGDIPNPYGSSTNKENSSRLIENGAYLRLKNLQIGYTLPTAIVRKAGLSRCRIYLSANNLFTVTPYTGYDPEVGGGVDYGNYPQSRTFMLGANINF</sequence>
<dbReference type="Gene3D" id="2.60.40.1120">
    <property type="entry name" value="Carboxypeptidase-like, regulatory domain"/>
    <property type="match status" value="1"/>
</dbReference>
<dbReference type="PROSITE" id="PS52016">
    <property type="entry name" value="TONB_DEPENDENT_REC_3"/>
    <property type="match status" value="1"/>
</dbReference>
<dbReference type="KEGG" id="bfc:BacF7301_06570"/>
<dbReference type="Pfam" id="PF07715">
    <property type="entry name" value="Plug"/>
    <property type="match status" value="1"/>
</dbReference>
<evidence type="ECO:0000256" key="1">
    <source>
        <dbReference type="ARBA" id="ARBA00004571"/>
    </source>
</evidence>
<proteinExistence type="inferred from homology"/>
<reference evidence="14 15" key="1">
    <citation type="submission" date="2020-03" db="EMBL/GenBank/DDBJ databases">
        <title>Genomic analysis of Bacteroides faecium CBA7301.</title>
        <authorList>
            <person name="Kim J."/>
            <person name="Roh S.W."/>
        </authorList>
    </citation>
    <scope>NUCLEOTIDE SEQUENCE [LARGE SCALE GENOMIC DNA]</scope>
    <source>
        <strain evidence="14 15">CBA7301</strain>
    </source>
</reference>
<evidence type="ECO:0000256" key="10">
    <source>
        <dbReference type="SAM" id="MobiDB-lite"/>
    </source>
</evidence>
<dbReference type="FunFam" id="2.170.130.10:FF:000008">
    <property type="entry name" value="SusC/RagA family TonB-linked outer membrane protein"/>
    <property type="match status" value="1"/>
</dbReference>
<keyword evidence="7 8" id="KW-0998">Cell outer membrane</keyword>
<evidence type="ECO:0000256" key="7">
    <source>
        <dbReference type="ARBA" id="ARBA00023237"/>
    </source>
</evidence>
<keyword evidence="4 8" id="KW-0812">Transmembrane</keyword>
<feature type="domain" description="TonB-dependent receptor-like beta-barrel" evidence="12">
    <location>
        <begin position="438"/>
        <end position="995"/>
    </location>
</feature>
<comment type="subcellular location">
    <subcellularLocation>
        <location evidence="1 8">Cell outer membrane</location>
        <topology evidence="1 8">Multi-pass membrane protein</topology>
    </subcellularLocation>
</comment>
<keyword evidence="3 8" id="KW-1134">Transmembrane beta strand</keyword>
<dbReference type="InterPro" id="IPR039426">
    <property type="entry name" value="TonB-dep_rcpt-like"/>
</dbReference>
<dbReference type="RefSeq" id="WP_167961344.1">
    <property type="nucleotide sequence ID" value="NZ_CP050831.1"/>
</dbReference>
<dbReference type="NCBIfam" id="TIGR04057">
    <property type="entry name" value="SusC_RagA_signa"/>
    <property type="match status" value="1"/>
</dbReference>
<evidence type="ECO:0000256" key="2">
    <source>
        <dbReference type="ARBA" id="ARBA00022448"/>
    </source>
</evidence>
<keyword evidence="5 9" id="KW-0798">TonB box</keyword>
<keyword evidence="11" id="KW-0732">Signal</keyword>
<dbReference type="EMBL" id="CP050831">
    <property type="protein sequence ID" value="QIU93830.1"/>
    <property type="molecule type" value="Genomic_DNA"/>
</dbReference>
<dbReference type="SUPFAM" id="SSF49464">
    <property type="entry name" value="Carboxypeptidase regulatory domain-like"/>
    <property type="match status" value="1"/>
</dbReference>
<dbReference type="Gene3D" id="2.170.130.10">
    <property type="entry name" value="TonB-dependent receptor, plug domain"/>
    <property type="match status" value="1"/>
</dbReference>
<name>A0A6H0KKD9_9BACE</name>
<dbReference type="Gene3D" id="2.40.170.20">
    <property type="entry name" value="TonB-dependent receptor, beta-barrel domain"/>
    <property type="match status" value="1"/>
</dbReference>
<evidence type="ECO:0000256" key="5">
    <source>
        <dbReference type="ARBA" id="ARBA00023077"/>
    </source>
</evidence>
<evidence type="ECO:0000313" key="15">
    <source>
        <dbReference type="Proteomes" id="UP000501780"/>
    </source>
</evidence>
<keyword evidence="14" id="KW-0675">Receptor</keyword>
<feature type="chain" id="PRO_5026297604" evidence="11">
    <location>
        <begin position="22"/>
        <end position="1031"/>
    </location>
</feature>
<evidence type="ECO:0000259" key="12">
    <source>
        <dbReference type="Pfam" id="PF00593"/>
    </source>
</evidence>
<protein>
    <submittedName>
        <fullName evidence="14">TonB-dependent receptor</fullName>
    </submittedName>
</protein>
<organism evidence="14 15">
    <name type="scientific">Bacteroides faecium</name>
    <dbReference type="NCBI Taxonomy" id="2715212"/>
    <lineage>
        <taxon>Bacteria</taxon>
        <taxon>Pseudomonadati</taxon>
        <taxon>Bacteroidota</taxon>
        <taxon>Bacteroidia</taxon>
        <taxon>Bacteroidales</taxon>
        <taxon>Bacteroidaceae</taxon>
        <taxon>Bacteroides</taxon>
    </lineage>
</organism>
<gene>
    <name evidence="14" type="ORF">BacF7301_06570</name>
</gene>
<comment type="similarity">
    <text evidence="8 9">Belongs to the TonB-dependent receptor family.</text>
</comment>
<accession>A0A6H0KKD9</accession>
<dbReference type="InterPro" id="IPR012910">
    <property type="entry name" value="Plug_dom"/>
</dbReference>
<dbReference type="AlphaFoldDB" id="A0A6H0KKD9"/>
<evidence type="ECO:0000256" key="4">
    <source>
        <dbReference type="ARBA" id="ARBA00022692"/>
    </source>
</evidence>
<evidence type="ECO:0000259" key="13">
    <source>
        <dbReference type="Pfam" id="PF07715"/>
    </source>
</evidence>
<dbReference type="InterPro" id="IPR036942">
    <property type="entry name" value="Beta-barrel_TonB_sf"/>
</dbReference>
<dbReference type="NCBIfam" id="TIGR04056">
    <property type="entry name" value="OMP_RagA_SusC"/>
    <property type="match status" value="1"/>
</dbReference>
<feature type="signal peptide" evidence="11">
    <location>
        <begin position="1"/>
        <end position="21"/>
    </location>
</feature>
<evidence type="ECO:0000256" key="8">
    <source>
        <dbReference type="PROSITE-ProRule" id="PRU01360"/>
    </source>
</evidence>
<feature type="region of interest" description="Disordered" evidence="10">
    <location>
        <begin position="929"/>
        <end position="951"/>
    </location>
</feature>
<keyword evidence="6 8" id="KW-0472">Membrane</keyword>
<dbReference type="GO" id="GO:0009279">
    <property type="term" value="C:cell outer membrane"/>
    <property type="evidence" value="ECO:0007669"/>
    <property type="project" value="UniProtKB-SubCell"/>
</dbReference>
<keyword evidence="2 8" id="KW-0813">Transport</keyword>
<keyword evidence="15" id="KW-1185">Reference proteome</keyword>
<evidence type="ECO:0000256" key="9">
    <source>
        <dbReference type="RuleBase" id="RU003357"/>
    </source>
</evidence>
<dbReference type="InterPro" id="IPR008969">
    <property type="entry name" value="CarboxyPept-like_regulatory"/>
</dbReference>
<evidence type="ECO:0000256" key="3">
    <source>
        <dbReference type="ARBA" id="ARBA00022452"/>
    </source>
</evidence>
<evidence type="ECO:0000256" key="11">
    <source>
        <dbReference type="SAM" id="SignalP"/>
    </source>
</evidence>
<dbReference type="SUPFAM" id="SSF56935">
    <property type="entry name" value="Porins"/>
    <property type="match status" value="1"/>
</dbReference>
<dbReference type="InterPro" id="IPR023997">
    <property type="entry name" value="TonB-dep_OMP_SusC/RagA_CS"/>
</dbReference>